<dbReference type="Pfam" id="PF00005">
    <property type="entry name" value="ABC_tran"/>
    <property type="match status" value="1"/>
</dbReference>
<dbReference type="GO" id="GO:0015833">
    <property type="term" value="P:peptide transport"/>
    <property type="evidence" value="ECO:0007669"/>
    <property type="project" value="InterPro"/>
</dbReference>
<dbReference type="InterPro" id="IPR013563">
    <property type="entry name" value="Oligopep_ABC_C"/>
</dbReference>
<dbReference type="SMART" id="SM00382">
    <property type="entry name" value="AAA"/>
    <property type="match status" value="1"/>
</dbReference>
<dbReference type="EMBL" id="UINC01179366">
    <property type="protein sequence ID" value="SVD88014.1"/>
    <property type="molecule type" value="Genomic_DNA"/>
</dbReference>
<dbReference type="SUPFAM" id="SSF52540">
    <property type="entry name" value="P-loop containing nucleoside triphosphate hydrolases"/>
    <property type="match status" value="2"/>
</dbReference>
<feature type="non-terminal residue" evidence="6">
    <location>
        <position position="1"/>
    </location>
</feature>
<feature type="non-terminal residue" evidence="6">
    <location>
        <position position="261"/>
    </location>
</feature>
<evidence type="ECO:0000259" key="5">
    <source>
        <dbReference type="SMART" id="SM00382"/>
    </source>
</evidence>
<feature type="domain" description="AAA+ ATPase" evidence="5">
    <location>
        <begin position="158"/>
        <end position="257"/>
    </location>
</feature>
<dbReference type="InterPro" id="IPR027417">
    <property type="entry name" value="P-loop_NTPase"/>
</dbReference>
<gene>
    <name evidence="6" type="ORF">METZ01_LOCUS440868</name>
</gene>
<proteinExistence type="inferred from homology"/>
<dbReference type="InterPro" id="IPR050319">
    <property type="entry name" value="ABC_transp_ATP-bind"/>
</dbReference>
<name>A0A382YXP3_9ZZZZ</name>
<keyword evidence="3" id="KW-0547">Nucleotide-binding</keyword>
<dbReference type="GO" id="GO:0055085">
    <property type="term" value="P:transmembrane transport"/>
    <property type="evidence" value="ECO:0007669"/>
    <property type="project" value="UniProtKB-ARBA"/>
</dbReference>
<sequence>ICIMYAGRIAEKGRRDSILKNMAHPYTRHLMDSIPKIKDTGFLLNTIPGIVPSATDYGAGCLFAERCSEAMDICQKVDSPQYTIEPSHFAFCHLYEHGNLPKEITKQNRIKSPKHVIEKESILSIKSLRTWFPIRKGVFLRIANYVKAVDDVDLEIQKGSTLALVGESGCGKTTLGESILRLTKETQGEVLFNGLNMMKLNSTKLKKIRNQMQIVFQDPMGSLSPRMTVENIVGEGLEEHYKNIKRIERRKKIERVLNEVG</sequence>
<keyword evidence="2" id="KW-0813">Transport</keyword>
<dbReference type="PANTHER" id="PTHR43776">
    <property type="entry name" value="TRANSPORT ATP-BINDING PROTEIN"/>
    <property type="match status" value="1"/>
</dbReference>
<reference evidence="6" key="1">
    <citation type="submission" date="2018-05" db="EMBL/GenBank/DDBJ databases">
        <authorList>
            <person name="Lanie J.A."/>
            <person name="Ng W.-L."/>
            <person name="Kazmierczak K.M."/>
            <person name="Andrzejewski T.M."/>
            <person name="Davidsen T.M."/>
            <person name="Wayne K.J."/>
            <person name="Tettelin H."/>
            <person name="Glass J.I."/>
            <person name="Rusch D."/>
            <person name="Podicherti R."/>
            <person name="Tsui H.-C.T."/>
            <person name="Winkler M.E."/>
        </authorList>
    </citation>
    <scope>NUCLEOTIDE SEQUENCE</scope>
</reference>
<dbReference type="InterPro" id="IPR003593">
    <property type="entry name" value="AAA+_ATPase"/>
</dbReference>
<evidence type="ECO:0000256" key="3">
    <source>
        <dbReference type="ARBA" id="ARBA00022741"/>
    </source>
</evidence>
<protein>
    <recommendedName>
        <fullName evidence="5">AAA+ ATPase domain-containing protein</fullName>
    </recommendedName>
</protein>
<keyword evidence="4" id="KW-0067">ATP-binding</keyword>
<evidence type="ECO:0000256" key="2">
    <source>
        <dbReference type="ARBA" id="ARBA00022448"/>
    </source>
</evidence>
<dbReference type="PANTHER" id="PTHR43776:SF7">
    <property type="entry name" value="D,D-DIPEPTIDE TRANSPORT ATP-BINDING PROTEIN DDPF-RELATED"/>
    <property type="match status" value="1"/>
</dbReference>
<evidence type="ECO:0000256" key="1">
    <source>
        <dbReference type="ARBA" id="ARBA00005417"/>
    </source>
</evidence>
<organism evidence="6">
    <name type="scientific">marine metagenome</name>
    <dbReference type="NCBI Taxonomy" id="408172"/>
    <lineage>
        <taxon>unclassified sequences</taxon>
        <taxon>metagenomes</taxon>
        <taxon>ecological metagenomes</taxon>
    </lineage>
</organism>
<evidence type="ECO:0000256" key="4">
    <source>
        <dbReference type="ARBA" id="ARBA00022840"/>
    </source>
</evidence>
<dbReference type="Pfam" id="PF08352">
    <property type="entry name" value="oligo_HPY"/>
    <property type="match status" value="1"/>
</dbReference>
<dbReference type="NCBIfam" id="TIGR01727">
    <property type="entry name" value="oligo_HPY"/>
    <property type="match status" value="1"/>
</dbReference>
<dbReference type="AlphaFoldDB" id="A0A382YXP3"/>
<dbReference type="InterPro" id="IPR003439">
    <property type="entry name" value="ABC_transporter-like_ATP-bd"/>
</dbReference>
<comment type="similarity">
    <text evidence="1">Belongs to the ABC transporter superfamily.</text>
</comment>
<dbReference type="GO" id="GO:0016887">
    <property type="term" value="F:ATP hydrolysis activity"/>
    <property type="evidence" value="ECO:0007669"/>
    <property type="project" value="InterPro"/>
</dbReference>
<evidence type="ECO:0000313" key="6">
    <source>
        <dbReference type="EMBL" id="SVD88014.1"/>
    </source>
</evidence>
<accession>A0A382YXP3</accession>
<dbReference type="GO" id="GO:0005524">
    <property type="term" value="F:ATP binding"/>
    <property type="evidence" value="ECO:0007669"/>
    <property type="project" value="UniProtKB-KW"/>
</dbReference>
<dbReference type="Gene3D" id="3.40.50.300">
    <property type="entry name" value="P-loop containing nucleotide triphosphate hydrolases"/>
    <property type="match status" value="2"/>
</dbReference>